<dbReference type="KEGG" id="tmn:UCRPA7_2008"/>
<dbReference type="PANTHER" id="PTHR43130:SF7">
    <property type="entry name" value="DJ-1_PFPI DOMAIN-CONTAINING PROTEIN"/>
    <property type="match status" value="1"/>
</dbReference>
<feature type="domain" description="DJ-1/PfpI" evidence="1">
    <location>
        <begin position="70"/>
        <end position="179"/>
    </location>
</feature>
<dbReference type="HOGENOM" id="CLU_000445_44_8_1"/>
<sequence>MGTRKTVRIGVFMPSECQLLDTACIDVFSMMGYGYLSVIPFLPKHVSELAPEVWIAYVGTTAPGTLTPLTAGVKTPITHHLSDPEVAPGKLDIVLVPGPAPDGKWSEDVLEWLRAQMAVKTTDCLSVCTGIYLFGEAGLLKGKKACGPRGLQDDVSKKYPDVTLLGHELRWIQDGNFWSSGMFLLTLPLHSMSTSHGNMAMLAGHGPLTFVQESN</sequence>
<dbReference type="InterPro" id="IPR002818">
    <property type="entry name" value="DJ-1/PfpI"/>
</dbReference>
<dbReference type="Proteomes" id="UP000014074">
    <property type="component" value="Unassembled WGS sequence"/>
</dbReference>
<keyword evidence="3" id="KW-1185">Reference proteome</keyword>
<organism evidence="2 3">
    <name type="scientific">Phaeoacremonium minimum (strain UCR-PA7)</name>
    <name type="common">Esca disease fungus</name>
    <name type="synonym">Togninia minima</name>
    <dbReference type="NCBI Taxonomy" id="1286976"/>
    <lineage>
        <taxon>Eukaryota</taxon>
        <taxon>Fungi</taxon>
        <taxon>Dikarya</taxon>
        <taxon>Ascomycota</taxon>
        <taxon>Pezizomycotina</taxon>
        <taxon>Sordariomycetes</taxon>
        <taxon>Sordariomycetidae</taxon>
        <taxon>Togniniales</taxon>
        <taxon>Togniniaceae</taxon>
        <taxon>Phaeoacremonium</taxon>
    </lineage>
</organism>
<name>R8BT55_PHAM7</name>
<dbReference type="EMBL" id="KB932919">
    <property type="protein sequence ID" value="EOO02450.1"/>
    <property type="molecule type" value="Genomic_DNA"/>
</dbReference>
<evidence type="ECO:0000313" key="2">
    <source>
        <dbReference type="EMBL" id="EOO02450.1"/>
    </source>
</evidence>
<reference evidence="3" key="1">
    <citation type="journal article" date="2013" name="Genome Announc.">
        <title>Draft genome sequence of the ascomycete Phaeoacremonium aleophilum strain UCR-PA7, a causal agent of the esca disease complex in grapevines.</title>
        <authorList>
            <person name="Blanco-Ulate B."/>
            <person name="Rolshausen P."/>
            <person name="Cantu D."/>
        </authorList>
    </citation>
    <scope>NUCLEOTIDE SEQUENCE [LARGE SCALE GENOMIC DNA]</scope>
    <source>
        <strain evidence="3">UCR-PA7</strain>
    </source>
</reference>
<dbReference type="OrthoDB" id="543156at2759"/>
<dbReference type="eggNOG" id="ENOG502SNXF">
    <property type="taxonomic scope" value="Eukaryota"/>
</dbReference>
<dbReference type="AlphaFoldDB" id="R8BT55"/>
<dbReference type="InterPro" id="IPR029062">
    <property type="entry name" value="Class_I_gatase-like"/>
</dbReference>
<dbReference type="SUPFAM" id="SSF52317">
    <property type="entry name" value="Class I glutamine amidotransferase-like"/>
    <property type="match status" value="1"/>
</dbReference>
<dbReference type="Pfam" id="PF01965">
    <property type="entry name" value="DJ-1_PfpI"/>
    <property type="match status" value="1"/>
</dbReference>
<dbReference type="RefSeq" id="XP_007912776.1">
    <property type="nucleotide sequence ID" value="XM_007914585.1"/>
</dbReference>
<evidence type="ECO:0000259" key="1">
    <source>
        <dbReference type="Pfam" id="PF01965"/>
    </source>
</evidence>
<dbReference type="Gene3D" id="3.40.50.880">
    <property type="match status" value="1"/>
</dbReference>
<dbReference type="GeneID" id="19322216"/>
<dbReference type="InterPro" id="IPR052158">
    <property type="entry name" value="INH-QAR"/>
</dbReference>
<protein>
    <submittedName>
        <fullName evidence="2">Putative family protein</fullName>
    </submittedName>
</protein>
<gene>
    <name evidence="2" type="ORF">UCRPA7_2008</name>
</gene>
<dbReference type="PANTHER" id="PTHR43130">
    <property type="entry name" value="ARAC-FAMILY TRANSCRIPTIONAL REGULATOR"/>
    <property type="match status" value="1"/>
</dbReference>
<proteinExistence type="predicted"/>
<accession>R8BT55</accession>
<evidence type="ECO:0000313" key="3">
    <source>
        <dbReference type="Proteomes" id="UP000014074"/>
    </source>
</evidence>